<feature type="signal peptide" evidence="3">
    <location>
        <begin position="1"/>
        <end position="18"/>
    </location>
</feature>
<comment type="caution">
    <text evidence="4">The sequence shown here is derived from an EMBL/GenBank/DDBJ whole genome shotgun (WGS) entry which is preliminary data.</text>
</comment>
<sequence>MIVWMVAGSLAWPACALATGDASAASAGTKPLAAASAATAAPASPAPATQATTQAATELMQLQEETLLLKAQLKKLDAQAQVAEREEALRRMGGPVAYGELALTATQSLGKVTSATLSSSDGAEFSVRAGEVLPNGMRVVSIRPGAVVLAGRSGHRETLAVVPPQQSLRDASVTGPANGAGLSPLPPLPTSLR</sequence>
<feature type="compositionally biased region" description="Pro residues" evidence="2">
    <location>
        <begin position="184"/>
        <end position="193"/>
    </location>
</feature>
<accession>A0A3D8JVK9</accession>
<dbReference type="AlphaFoldDB" id="A0A3D8JVK9"/>
<evidence type="ECO:0000256" key="3">
    <source>
        <dbReference type="SAM" id="SignalP"/>
    </source>
</evidence>
<organism evidence="4 5">
    <name type="scientific">Trinickia dinghuensis</name>
    <dbReference type="NCBI Taxonomy" id="2291023"/>
    <lineage>
        <taxon>Bacteria</taxon>
        <taxon>Pseudomonadati</taxon>
        <taxon>Pseudomonadota</taxon>
        <taxon>Betaproteobacteria</taxon>
        <taxon>Burkholderiales</taxon>
        <taxon>Burkholderiaceae</taxon>
        <taxon>Trinickia</taxon>
    </lineage>
</organism>
<reference evidence="4 5" key="1">
    <citation type="submission" date="2018-08" db="EMBL/GenBank/DDBJ databases">
        <title>Paraburkholderia sp. DHOM06 isolated from forest soil.</title>
        <authorList>
            <person name="Gao Z.-H."/>
            <person name="Qiu L.-H."/>
        </authorList>
    </citation>
    <scope>NUCLEOTIDE SEQUENCE [LARGE SCALE GENOMIC DNA]</scope>
    <source>
        <strain evidence="4 5">DHOM06</strain>
    </source>
</reference>
<protein>
    <submittedName>
        <fullName evidence="4">Type IV pilus biogenesis protein PilP</fullName>
    </submittedName>
</protein>
<feature type="region of interest" description="Disordered" evidence="2">
    <location>
        <begin position="163"/>
        <end position="193"/>
    </location>
</feature>
<dbReference type="EMBL" id="QRGA01000013">
    <property type="protein sequence ID" value="RDU96765.1"/>
    <property type="molecule type" value="Genomic_DNA"/>
</dbReference>
<proteinExistence type="predicted"/>
<feature type="chain" id="PRO_5017830348" evidence="3">
    <location>
        <begin position="19"/>
        <end position="193"/>
    </location>
</feature>
<keyword evidence="5" id="KW-1185">Reference proteome</keyword>
<keyword evidence="3" id="KW-0732">Signal</keyword>
<name>A0A3D8JVK9_9BURK</name>
<keyword evidence="1" id="KW-0175">Coiled coil</keyword>
<dbReference type="Proteomes" id="UP000256838">
    <property type="component" value="Unassembled WGS sequence"/>
</dbReference>
<evidence type="ECO:0000313" key="5">
    <source>
        <dbReference type="Proteomes" id="UP000256838"/>
    </source>
</evidence>
<evidence type="ECO:0000256" key="2">
    <source>
        <dbReference type="SAM" id="MobiDB-lite"/>
    </source>
</evidence>
<evidence type="ECO:0000256" key="1">
    <source>
        <dbReference type="SAM" id="Coils"/>
    </source>
</evidence>
<gene>
    <name evidence="4" type="ORF">DWV00_22505</name>
</gene>
<feature type="coiled-coil region" evidence="1">
    <location>
        <begin position="59"/>
        <end position="86"/>
    </location>
</feature>
<evidence type="ECO:0000313" key="4">
    <source>
        <dbReference type="EMBL" id="RDU96765.1"/>
    </source>
</evidence>